<dbReference type="OrthoDB" id="1673137at2759"/>
<dbReference type="AlphaFoldDB" id="A0A830B4W5"/>
<feature type="transmembrane region" description="Helical" evidence="9">
    <location>
        <begin position="6"/>
        <end position="25"/>
    </location>
</feature>
<gene>
    <name evidence="10" type="ORF">PHJA_000068000</name>
</gene>
<keyword evidence="8" id="KW-0604">Photosystem II</keyword>
<evidence type="ECO:0000256" key="9">
    <source>
        <dbReference type="SAM" id="Phobius"/>
    </source>
</evidence>
<keyword evidence="11" id="KW-1185">Reference proteome</keyword>
<dbReference type="InterPro" id="IPR003687">
    <property type="entry name" value="PSII_PsbK"/>
</dbReference>
<name>A0A830B4W5_9LAMI</name>
<dbReference type="SUPFAM" id="SSF161037">
    <property type="entry name" value="Photosystem II reaction center protein K, PsbK"/>
    <property type="match status" value="1"/>
</dbReference>
<comment type="subcellular location">
    <subcellularLocation>
        <location evidence="1">Membrane</location>
        <topology evidence="1">Single-pass membrane protein</topology>
    </subcellularLocation>
</comment>
<keyword evidence="7 9" id="KW-0472">Membrane</keyword>
<accession>A0A830B4W5</accession>
<keyword evidence="6" id="KW-0793">Thylakoid</keyword>
<protein>
    <submittedName>
        <fullName evidence="10">Photosystem ii reaction center protein k</fullName>
    </submittedName>
</protein>
<dbReference type="Pfam" id="PF02533">
    <property type="entry name" value="PsbK"/>
    <property type="match status" value="1"/>
</dbReference>
<reference evidence="10" key="1">
    <citation type="submission" date="2020-07" db="EMBL/GenBank/DDBJ databases">
        <title>Ethylene signaling mediates host invasion by parasitic plants.</title>
        <authorList>
            <person name="Yoshida S."/>
        </authorList>
    </citation>
    <scope>NUCLEOTIDE SEQUENCE</scope>
    <source>
        <strain evidence="10">Okayama</strain>
    </source>
</reference>
<dbReference type="GO" id="GO:0009539">
    <property type="term" value="C:photosystem II reaction center"/>
    <property type="evidence" value="ECO:0007669"/>
    <property type="project" value="InterPro"/>
</dbReference>
<dbReference type="GO" id="GO:0015979">
    <property type="term" value="P:photosynthesis"/>
    <property type="evidence" value="ECO:0007669"/>
    <property type="project" value="UniProtKB-KW"/>
</dbReference>
<evidence type="ECO:0000256" key="5">
    <source>
        <dbReference type="ARBA" id="ARBA00022989"/>
    </source>
</evidence>
<evidence type="ECO:0000313" key="10">
    <source>
        <dbReference type="EMBL" id="GFP79245.1"/>
    </source>
</evidence>
<evidence type="ECO:0000256" key="7">
    <source>
        <dbReference type="ARBA" id="ARBA00023136"/>
    </source>
</evidence>
<sequence length="63" mass="7677">MYVMLNIISLICINFTLYSSSFSFFKFPETYYFFNQIVYDIPVIHLFHFSLSYFFWKAAVTFL</sequence>
<dbReference type="PANTHER" id="PTHR35325:SF1">
    <property type="entry name" value="PHOTOSYSTEM II REACTION CENTER PROTEIN K"/>
    <property type="match status" value="1"/>
</dbReference>
<dbReference type="GO" id="GO:0005737">
    <property type="term" value="C:cytoplasm"/>
    <property type="evidence" value="ECO:0007669"/>
    <property type="project" value="UniProtKB-ARBA"/>
</dbReference>
<keyword evidence="2" id="KW-0674">Reaction center</keyword>
<keyword evidence="5 9" id="KW-1133">Transmembrane helix</keyword>
<keyword evidence="3" id="KW-0602">Photosynthesis</keyword>
<comment type="caution">
    <text evidence="10">The sequence shown here is derived from an EMBL/GenBank/DDBJ whole genome shotgun (WGS) entry which is preliminary data.</text>
</comment>
<evidence type="ECO:0000256" key="6">
    <source>
        <dbReference type="ARBA" id="ARBA00023078"/>
    </source>
</evidence>
<feature type="transmembrane region" description="Helical" evidence="9">
    <location>
        <begin position="37"/>
        <end position="56"/>
    </location>
</feature>
<organism evidence="10 11">
    <name type="scientific">Phtheirospermum japonicum</name>
    <dbReference type="NCBI Taxonomy" id="374723"/>
    <lineage>
        <taxon>Eukaryota</taxon>
        <taxon>Viridiplantae</taxon>
        <taxon>Streptophyta</taxon>
        <taxon>Embryophyta</taxon>
        <taxon>Tracheophyta</taxon>
        <taxon>Spermatophyta</taxon>
        <taxon>Magnoliopsida</taxon>
        <taxon>eudicotyledons</taxon>
        <taxon>Gunneridae</taxon>
        <taxon>Pentapetalae</taxon>
        <taxon>asterids</taxon>
        <taxon>lamiids</taxon>
        <taxon>Lamiales</taxon>
        <taxon>Orobanchaceae</taxon>
        <taxon>Orobanchaceae incertae sedis</taxon>
        <taxon>Phtheirospermum</taxon>
    </lineage>
</organism>
<evidence type="ECO:0000256" key="4">
    <source>
        <dbReference type="ARBA" id="ARBA00022692"/>
    </source>
</evidence>
<evidence type="ECO:0000256" key="1">
    <source>
        <dbReference type="ARBA" id="ARBA00004167"/>
    </source>
</evidence>
<evidence type="ECO:0000256" key="8">
    <source>
        <dbReference type="ARBA" id="ARBA00023276"/>
    </source>
</evidence>
<evidence type="ECO:0000256" key="3">
    <source>
        <dbReference type="ARBA" id="ARBA00022531"/>
    </source>
</evidence>
<dbReference type="PANTHER" id="PTHR35325">
    <property type="match status" value="1"/>
</dbReference>
<proteinExistence type="predicted"/>
<dbReference type="EMBL" id="BMAC01000006">
    <property type="protein sequence ID" value="GFP79245.1"/>
    <property type="molecule type" value="Genomic_DNA"/>
</dbReference>
<evidence type="ECO:0000313" key="11">
    <source>
        <dbReference type="Proteomes" id="UP000653305"/>
    </source>
</evidence>
<keyword evidence="4 9" id="KW-0812">Transmembrane</keyword>
<evidence type="ECO:0000256" key="2">
    <source>
        <dbReference type="ARBA" id="ARBA00022469"/>
    </source>
</evidence>
<dbReference type="InterPro" id="IPR037270">
    <property type="entry name" value="PSII_PsbK_sf"/>
</dbReference>
<dbReference type="Proteomes" id="UP000653305">
    <property type="component" value="Unassembled WGS sequence"/>
</dbReference>